<dbReference type="Gene3D" id="3.40.630.30">
    <property type="match status" value="1"/>
</dbReference>
<accession>A0ABW4L9M0</accession>
<gene>
    <name evidence="4" type="ORF">ACFSBI_00140</name>
</gene>
<dbReference type="Pfam" id="PF00583">
    <property type="entry name" value="Acetyltransf_1"/>
    <property type="match status" value="1"/>
</dbReference>
<organism evidence="4 5">
    <name type="scientific">Amnibacterium endophyticum</name>
    <dbReference type="NCBI Taxonomy" id="2109337"/>
    <lineage>
        <taxon>Bacteria</taxon>
        <taxon>Bacillati</taxon>
        <taxon>Actinomycetota</taxon>
        <taxon>Actinomycetes</taxon>
        <taxon>Micrococcales</taxon>
        <taxon>Microbacteriaceae</taxon>
        <taxon>Amnibacterium</taxon>
    </lineage>
</organism>
<dbReference type="EC" id="2.3.1.-" evidence="4"/>
<dbReference type="PANTHER" id="PTHR43877:SF1">
    <property type="entry name" value="ACETYLTRANSFERASE"/>
    <property type="match status" value="1"/>
</dbReference>
<dbReference type="InterPro" id="IPR050832">
    <property type="entry name" value="Bact_Acetyltransf"/>
</dbReference>
<dbReference type="SUPFAM" id="SSF55729">
    <property type="entry name" value="Acyl-CoA N-acyltransferases (Nat)"/>
    <property type="match status" value="1"/>
</dbReference>
<dbReference type="Proteomes" id="UP001597347">
    <property type="component" value="Unassembled WGS sequence"/>
</dbReference>
<name>A0ABW4L9M0_9MICO</name>
<comment type="caution">
    <text evidence="4">The sequence shown here is derived from an EMBL/GenBank/DDBJ whole genome shotgun (WGS) entry which is preliminary data.</text>
</comment>
<proteinExistence type="predicted"/>
<dbReference type="InterPro" id="IPR000182">
    <property type="entry name" value="GNAT_dom"/>
</dbReference>
<feature type="domain" description="N-acetyltransferase" evidence="3">
    <location>
        <begin position="15"/>
        <end position="175"/>
    </location>
</feature>
<dbReference type="EMBL" id="JBHUEA010000001">
    <property type="protein sequence ID" value="MFD1719945.1"/>
    <property type="molecule type" value="Genomic_DNA"/>
</dbReference>
<reference evidence="5" key="1">
    <citation type="journal article" date="2019" name="Int. J. Syst. Evol. Microbiol.">
        <title>The Global Catalogue of Microorganisms (GCM) 10K type strain sequencing project: providing services to taxonomists for standard genome sequencing and annotation.</title>
        <authorList>
            <consortium name="The Broad Institute Genomics Platform"/>
            <consortium name="The Broad Institute Genome Sequencing Center for Infectious Disease"/>
            <person name="Wu L."/>
            <person name="Ma J."/>
        </authorList>
    </citation>
    <scope>NUCLEOTIDE SEQUENCE [LARGE SCALE GENOMIC DNA]</scope>
    <source>
        <strain evidence="5">CGMCC 1.12471</strain>
    </source>
</reference>
<dbReference type="GO" id="GO:0016746">
    <property type="term" value="F:acyltransferase activity"/>
    <property type="evidence" value="ECO:0007669"/>
    <property type="project" value="UniProtKB-KW"/>
</dbReference>
<sequence>MCGRREQDDGAWRGVRLRDADRRDEAAVVRMLAAAERWAHASTGAPAGPGDFQSLAYALPEGATADQKRLLVVCDGDEVVGVVDAVVDWPEPGTVAIGVFLVDPVLHRRGIGSAALEVGCRAARRAGARRIRASCPAGWAEGEGFLRRSGFRRLDPAPVVMNRVVHPHEDERRIDPWLLEI</sequence>
<evidence type="ECO:0000259" key="3">
    <source>
        <dbReference type="PROSITE" id="PS51186"/>
    </source>
</evidence>
<dbReference type="InterPro" id="IPR016181">
    <property type="entry name" value="Acyl_CoA_acyltransferase"/>
</dbReference>
<evidence type="ECO:0000313" key="5">
    <source>
        <dbReference type="Proteomes" id="UP001597347"/>
    </source>
</evidence>
<dbReference type="RefSeq" id="WP_377931153.1">
    <property type="nucleotide sequence ID" value="NZ_JBHUEA010000001.1"/>
</dbReference>
<keyword evidence="1 4" id="KW-0808">Transferase</keyword>
<dbReference type="PANTHER" id="PTHR43877">
    <property type="entry name" value="AMINOALKYLPHOSPHONATE N-ACETYLTRANSFERASE-RELATED-RELATED"/>
    <property type="match status" value="1"/>
</dbReference>
<keyword evidence="2 4" id="KW-0012">Acyltransferase</keyword>
<evidence type="ECO:0000313" key="4">
    <source>
        <dbReference type="EMBL" id="MFD1719945.1"/>
    </source>
</evidence>
<protein>
    <submittedName>
        <fullName evidence="4">GNAT family N-acetyltransferase</fullName>
        <ecNumber evidence="4">2.3.1.-</ecNumber>
    </submittedName>
</protein>
<evidence type="ECO:0000256" key="2">
    <source>
        <dbReference type="ARBA" id="ARBA00023315"/>
    </source>
</evidence>
<dbReference type="PROSITE" id="PS51186">
    <property type="entry name" value="GNAT"/>
    <property type="match status" value="1"/>
</dbReference>
<keyword evidence="5" id="KW-1185">Reference proteome</keyword>
<evidence type="ECO:0000256" key="1">
    <source>
        <dbReference type="ARBA" id="ARBA00022679"/>
    </source>
</evidence>